<dbReference type="FunFam" id="2.40.10.10:FF:000003">
    <property type="entry name" value="Transmembrane serine protease 3"/>
    <property type="match status" value="1"/>
</dbReference>
<dbReference type="SMART" id="SM00069">
    <property type="entry name" value="GLA"/>
    <property type="match status" value="2"/>
</dbReference>
<dbReference type="InterPro" id="IPR033116">
    <property type="entry name" value="TRYPSIN_SER"/>
</dbReference>
<feature type="domain" description="EGF-like" evidence="16">
    <location>
        <begin position="534"/>
        <end position="570"/>
    </location>
</feature>
<keyword evidence="9 14" id="KW-0720">Serine protease</keyword>
<evidence type="ECO:0000256" key="7">
    <source>
        <dbReference type="ARBA" id="ARBA00022737"/>
    </source>
</evidence>
<dbReference type="PROSITE" id="PS00011">
    <property type="entry name" value="GLA_1"/>
    <property type="match status" value="2"/>
</dbReference>
<evidence type="ECO:0000259" key="17">
    <source>
        <dbReference type="PROSITE" id="PS50240"/>
    </source>
</evidence>
<dbReference type="RefSeq" id="XP_030071504.1">
    <property type="nucleotide sequence ID" value="XM_030215644.1"/>
</dbReference>
<dbReference type="InterPro" id="IPR018114">
    <property type="entry name" value="TRYPSIN_HIS"/>
</dbReference>
<dbReference type="FunFam" id="2.10.25.10:FF:000321">
    <property type="entry name" value="Protein delta homolog 1"/>
    <property type="match status" value="1"/>
</dbReference>
<dbReference type="GO" id="GO:0006508">
    <property type="term" value="P:proteolysis"/>
    <property type="evidence" value="ECO:0007669"/>
    <property type="project" value="UniProtKB-KW"/>
</dbReference>
<dbReference type="InterPro" id="IPR001254">
    <property type="entry name" value="Trypsin_dom"/>
</dbReference>
<comment type="caution">
    <text evidence="13">Lacks conserved residue(s) required for the propagation of feature annotation.</text>
</comment>
<keyword evidence="11 13" id="KW-1015">Disulfide bond</keyword>
<dbReference type="PROSITE" id="PS00022">
    <property type="entry name" value="EGF_1"/>
    <property type="match status" value="2"/>
</dbReference>
<dbReference type="FunFam" id="2.10.25.10:FF:000143">
    <property type="entry name" value="Protein crumbs 1"/>
    <property type="match status" value="1"/>
</dbReference>
<dbReference type="Pfam" id="PF14670">
    <property type="entry name" value="FXa_inhibition"/>
    <property type="match status" value="2"/>
</dbReference>
<evidence type="ECO:0000313" key="19">
    <source>
        <dbReference type="Proteomes" id="UP000515156"/>
    </source>
</evidence>
<dbReference type="Pfam" id="PF00008">
    <property type="entry name" value="EGF"/>
    <property type="match status" value="1"/>
</dbReference>
<dbReference type="InterPro" id="IPR017857">
    <property type="entry name" value="Coagulation_fac-like_Gla_dom"/>
</dbReference>
<feature type="disulfide bond" evidence="13">
    <location>
        <begin position="107"/>
        <end position="116"/>
    </location>
</feature>
<evidence type="ECO:0000256" key="15">
    <source>
        <dbReference type="SAM" id="SignalP"/>
    </source>
</evidence>
<dbReference type="PROSITE" id="PS50240">
    <property type="entry name" value="TRYPSIN_DOM"/>
    <property type="match status" value="2"/>
</dbReference>
<keyword evidence="8 14" id="KW-0378">Hydrolase</keyword>
<dbReference type="SUPFAM" id="SSF57196">
    <property type="entry name" value="EGF/Laminin"/>
    <property type="match status" value="2"/>
</dbReference>
<feature type="domain" description="Gla" evidence="18">
    <location>
        <begin position="36"/>
        <end position="82"/>
    </location>
</feature>
<dbReference type="SMART" id="SM00020">
    <property type="entry name" value="Tryp_SPc"/>
    <property type="match status" value="2"/>
</dbReference>
<dbReference type="PROSITE" id="PS01187">
    <property type="entry name" value="EGF_CA"/>
    <property type="match status" value="1"/>
</dbReference>
<dbReference type="Pfam" id="PF00089">
    <property type="entry name" value="Trypsin"/>
    <property type="match status" value="2"/>
</dbReference>
<dbReference type="Pfam" id="PF00594">
    <property type="entry name" value="Gla"/>
    <property type="match status" value="2"/>
</dbReference>
<proteinExistence type="predicted"/>
<dbReference type="InterPro" id="IPR018097">
    <property type="entry name" value="EGF_Ca-bd_CS"/>
</dbReference>
<evidence type="ECO:0000256" key="11">
    <source>
        <dbReference type="ARBA" id="ARBA00023157"/>
    </source>
</evidence>
<evidence type="ECO:0000256" key="8">
    <source>
        <dbReference type="ARBA" id="ARBA00022801"/>
    </source>
</evidence>
<dbReference type="PROSITE" id="PS50026">
    <property type="entry name" value="EGF_3"/>
    <property type="match status" value="2"/>
</dbReference>
<feature type="chain" id="PRO_5028086294" evidence="15">
    <location>
        <begin position="18"/>
        <end position="933"/>
    </location>
</feature>
<dbReference type="AlphaFoldDB" id="A0A6P7Z6Z8"/>
<accession>A0A6P7Z6Z8</accession>
<keyword evidence="6 15" id="KW-0732">Signal</keyword>
<keyword evidence="19" id="KW-1185">Reference proteome</keyword>
<comment type="subcellular location">
    <subcellularLocation>
        <location evidence="1">Secreted</location>
    </subcellularLocation>
</comment>
<evidence type="ECO:0000256" key="9">
    <source>
        <dbReference type="ARBA" id="ARBA00022825"/>
    </source>
</evidence>
<dbReference type="SMART" id="SM00179">
    <property type="entry name" value="EGF_CA"/>
    <property type="match status" value="2"/>
</dbReference>
<organism evidence="19 20">
    <name type="scientific">Microcaecilia unicolor</name>
    <dbReference type="NCBI Taxonomy" id="1415580"/>
    <lineage>
        <taxon>Eukaryota</taxon>
        <taxon>Metazoa</taxon>
        <taxon>Chordata</taxon>
        <taxon>Craniata</taxon>
        <taxon>Vertebrata</taxon>
        <taxon>Euteleostomi</taxon>
        <taxon>Amphibia</taxon>
        <taxon>Gymnophiona</taxon>
        <taxon>Siphonopidae</taxon>
        <taxon>Microcaecilia</taxon>
    </lineage>
</organism>
<dbReference type="PROSITE" id="PS50998">
    <property type="entry name" value="GLA_2"/>
    <property type="match status" value="2"/>
</dbReference>
<evidence type="ECO:0000256" key="6">
    <source>
        <dbReference type="ARBA" id="ARBA00022729"/>
    </source>
</evidence>
<evidence type="ECO:0000313" key="20">
    <source>
        <dbReference type="RefSeq" id="XP_030071504.1"/>
    </source>
</evidence>
<protein>
    <submittedName>
        <fullName evidence="20">Vitamin K-dependent protein C</fullName>
    </submittedName>
</protein>
<dbReference type="InterPro" id="IPR001314">
    <property type="entry name" value="Peptidase_S1A"/>
</dbReference>
<dbReference type="SUPFAM" id="SSF50494">
    <property type="entry name" value="Trypsin-like serine proteases"/>
    <property type="match status" value="2"/>
</dbReference>
<keyword evidence="2" id="KW-0301">Gamma-carboxyglutamic acid</keyword>
<keyword evidence="7" id="KW-0677">Repeat</keyword>
<evidence type="ECO:0000256" key="5">
    <source>
        <dbReference type="ARBA" id="ARBA00022670"/>
    </source>
</evidence>
<evidence type="ECO:0000256" key="13">
    <source>
        <dbReference type="PROSITE-ProRule" id="PRU00076"/>
    </source>
</evidence>
<keyword evidence="10" id="KW-0106">Calcium</keyword>
<dbReference type="InterPro" id="IPR043504">
    <property type="entry name" value="Peptidase_S1_PA_chymotrypsin"/>
</dbReference>
<dbReference type="PRINTS" id="PR00001">
    <property type="entry name" value="GLABLOOD"/>
</dbReference>
<dbReference type="InterPro" id="IPR050442">
    <property type="entry name" value="Peptidase_S1_coag_factors"/>
</dbReference>
<dbReference type="SMART" id="SM00181">
    <property type="entry name" value="EGF"/>
    <property type="match status" value="4"/>
</dbReference>
<dbReference type="PROSITE" id="PS01186">
    <property type="entry name" value="EGF_2"/>
    <property type="match status" value="1"/>
</dbReference>
<dbReference type="InterPro" id="IPR000294">
    <property type="entry name" value="GLA_domain"/>
</dbReference>
<dbReference type="FunFam" id="2.40.10.10:FF:000013">
    <property type="entry name" value="Coagulation factor X"/>
    <property type="match status" value="1"/>
</dbReference>
<dbReference type="InParanoid" id="A0A6P7Z6Z8"/>
<dbReference type="GO" id="GO:0005615">
    <property type="term" value="C:extracellular space"/>
    <property type="evidence" value="ECO:0007669"/>
    <property type="project" value="TreeGrafter"/>
</dbReference>
<dbReference type="GeneID" id="115478340"/>
<evidence type="ECO:0000256" key="3">
    <source>
        <dbReference type="ARBA" id="ARBA00022525"/>
    </source>
</evidence>
<dbReference type="CDD" id="cd00190">
    <property type="entry name" value="Tryp_SPc"/>
    <property type="match status" value="2"/>
</dbReference>
<sequence>MWQLIMLLMYVATSGHSTSVFYSSQDANRVLKIQKRAYSFLEELMSGSLERECIEEVCNLEEASEIFETREATLSFWTKYYDGDQCMSNPCLNGTCKDNIGRFDCICHHGWEGRLCQYEAPYSNCSINHGGCEQFCTEDPENDRRLCSCASGYKLNDDHHRCDAAVEFPCGMVKEKKMAYDVRIIGGMPGKKGDSPWQVLLLLDKRFKCGGVLIHPTWVLTAAHCIEEGRYQVRLGEYDRRRHENTEQQIAVDKILIHKNYQKTESDNDIALLHLAHPATFNHHVLPICLPDKWLAEHQLMKEGKQVTVTGWGNQDNSFQNRSILLNYIEVPLAPRNECIDAMENVISENMLCAGKLGDSRDACRGDSGGPMVTKFGNIWYLIGLVSWGEGCGKLHNFGIYTKVSQYLEWIKQQIEERNTPFQGNTTPLKACTQHTAQCDTSSPSWRMTRKFSLVTSFILCCTLCNCSQHSVFLRKNEANRVLRRQKRANHFLEEIFQGNLERECYEETCSFEEAREIFKAQEKTTEFWFHYKDLNPCRENPCKNSGICQQYHYHFICLCPPRFTGKLCEIERFECWYKNGGCSQYCQDTTLSQPVICSCAEGYELQEDGQSCLESAQFPCGLIKSYTRSLLEDLPLQYQNETDENVEDCNQTKAEGNATKAEGNATSEILEDDFLKAKLPENNDTRIVGGVRCYLGQCPWQVLIHNRRGQNFCGGSLISSRWVLSASHCFESEKPNYVTIGDFDKMRRDQDEQKIEVLQFLTHPHYNPDNFDNDIALIYLKSDVVFNEFAIPICLPNPNLGRLLSQEGEIGMVSGWGDTRFQGPSSRFLLKVKLPMVNQETCMKSTEKIITDNMFCAGYKAEARDACSGDSGGPFAISYHNTWYLTGVVSWGDGCAAEGKYGVYTRVSNYMPWIQMTIEERTGTQDAAPNLK</sequence>
<dbReference type="SUPFAM" id="SSF57630">
    <property type="entry name" value="GLA-domain"/>
    <property type="match status" value="2"/>
</dbReference>
<dbReference type="Gene3D" id="2.40.10.10">
    <property type="entry name" value="Trypsin-like serine proteases"/>
    <property type="match status" value="3"/>
</dbReference>
<dbReference type="CTD" id="5624"/>
<name>A0A6P7Z6Z8_9AMPH</name>
<dbReference type="GO" id="GO:0005509">
    <property type="term" value="F:calcium ion binding"/>
    <property type="evidence" value="ECO:0007669"/>
    <property type="project" value="InterPro"/>
</dbReference>
<dbReference type="Gene3D" id="4.10.740.10">
    <property type="entry name" value="Coagulation Factor IX"/>
    <property type="match status" value="2"/>
</dbReference>
<keyword evidence="5 14" id="KW-0645">Protease</keyword>
<dbReference type="PANTHER" id="PTHR24278:SF25">
    <property type="entry name" value="COAGULATION FACTOR IX"/>
    <property type="match status" value="1"/>
</dbReference>
<dbReference type="InterPro" id="IPR000152">
    <property type="entry name" value="EGF-type_Asp/Asn_hydroxyl_site"/>
</dbReference>
<reference evidence="20" key="1">
    <citation type="submission" date="2025-08" db="UniProtKB">
        <authorList>
            <consortium name="RefSeq"/>
        </authorList>
    </citation>
    <scope>IDENTIFICATION</scope>
</reference>
<dbReference type="Gene3D" id="2.10.25.10">
    <property type="entry name" value="Laminin"/>
    <property type="match status" value="4"/>
</dbReference>
<evidence type="ECO:0000256" key="10">
    <source>
        <dbReference type="ARBA" id="ARBA00022837"/>
    </source>
</evidence>
<dbReference type="PROSITE" id="PS00010">
    <property type="entry name" value="ASX_HYDROXYL"/>
    <property type="match status" value="1"/>
</dbReference>
<dbReference type="InterPro" id="IPR035972">
    <property type="entry name" value="GLA-like_dom_SF"/>
</dbReference>
<evidence type="ECO:0000256" key="4">
    <source>
        <dbReference type="ARBA" id="ARBA00022536"/>
    </source>
</evidence>
<feature type="disulfide bond" evidence="13">
    <location>
        <begin position="86"/>
        <end position="96"/>
    </location>
</feature>
<dbReference type="CDD" id="cd00054">
    <property type="entry name" value="EGF_CA"/>
    <property type="match status" value="2"/>
</dbReference>
<dbReference type="GO" id="GO:0004252">
    <property type="term" value="F:serine-type endopeptidase activity"/>
    <property type="evidence" value="ECO:0007669"/>
    <property type="project" value="InterPro"/>
</dbReference>
<evidence type="ECO:0000259" key="18">
    <source>
        <dbReference type="PROSITE" id="PS50998"/>
    </source>
</evidence>
<evidence type="ECO:0000256" key="12">
    <source>
        <dbReference type="ARBA" id="ARBA00023180"/>
    </source>
</evidence>
<dbReference type="FunFam" id="4.10.740.10:FF:000001">
    <property type="entry name" value="vitamin K-dependent protein S"/>
    <property type="match status" value="2"/>
</dbReference>
<dbReference type="PROSITE" id="PS00135">
    <property type="entry name" value="TRYPSIN_SER"/>
    <property type="match status" value="2"/>
</dbReference>
<dbReference type="InterPro" id="IPR000742">
    <property type="entry name" value="EGF"/>
</dbReference>
<feature type="domain" description="Peptidase S1" evidence="17">
    <location>
        <begin position="688"/>
        <end position="920"/>
    </location>
</feature>
<feature type="disulfide bond" evidence="13">
    <location>
        <begin position="560"/>
        <end position="569"/>
    </location>
</feature>
<dbReference type="PROSITE" id="PS00134">
    <property type="entry name" value="TRYPSIN_HIS"/>
    <property type="match status" value="2"/>
</dbReference>
<feature type="domain" description="EGF-like" evidence="16">
    <location>
        <begin position="82"/>
        <end position="117"/>
    </location>
</feature>
<evidence type="ECO:0000256" key="14">
    <source>
        <dbReference type="RuleBase" id="RU363034"/>
    </source>
</evidence>
<keyword evidence="3" id="KW-0964">Secreted</keyword>
<evidence type="ECO:0000259" key="16">
    <source>
        <dbReference type="PROSITE" id="PS50026"/>
    </source>
</evidence>
<keyword evidence="4 13" id="KW-0245">EGF-like domain</keyword>
<evidence type="ECO:0000256" key="1">
    <source>
        <dbReference type="ARBA" id="ARBA00004613"/>
    </source>
</evidence>
<feature type="domain" description="Peptidase S1" evidence="17">
    <location>
        <begin position="184"/>
        <end position="416"/>
    </location>
</feature>
<dbReference type="InterPro" id="IPR001881">
    <property type="entry name" value="EGF-like_Ca-bd_dom"/>
</dbReference>
<feature type="domain" description="Gla" evidence="18">
    <location>
        <begin position="488"/>
        <end position="534"/>
    </location>
</feature>
<dbReference type="PANTHER" id="PTHR24278">
    <property type="entry name" value="COAGULATION FACTOR"/>
    <property type="match status" value="1"/>
</dbReference>
<dbReference type="PRINTS" id="PR00722">
    <property type="entry name" value="CHYMOTRYPSIN"/>
</dbReference>
<dbReference type="OrthoDB" id="5918597at2759"/>
<feature type="signal peptide" evidence="15">
    <location>
        <begin position="1"/>
        <end position="17"/>
    </location>
</feature>
<keyword evidence="12" id="KW-0325">Glycoprotein</keyword>
<evidence type="ECO:0000256" key="2">
    <source>
        <dbReference type="ARBA" id="ARBA00022479"/>
    </source>
</evidence>
<gene>
    <name evidence="20" type="primary">PROC</name>
</gene>
<dbReference type="KEGG" id="muo:115478340"/>
<dbReference type="Proteomes" id="UP000515156">
    <property type="component" value="Chromosome 10"/>
</dbReference>
<dbReference type="InterPro" id="IPR009003">
    <property type="entry name" value="Peptidase_S1_PA"/>
</dbReference>